<dbReference type="GO" id="GO:0007166">
    <property type="term" value="P:cell surface receptor signaling pathway"/>
    <property type="evidence" value="ECO:0007669"/>
    <property type="project" value="InterPro"/>
</dbReference>
<dbReference type="FunFam" id="4.10.1240.10:FF:000021">
    <property type="entry name" value="Cadherin EGF LAG seven-pass G-type receptor"/>
    <property type="match status" value="1"/>
</dbReference>
<dbReference type="FunFam" id="2.60.40.60:FF:000013">
    <property type="entry name" value="Cadherin EGF LAG seven-pass G-type receptor"/>
    <property type="match status" value="2"/>
</dbReference>
<protein>
    <submittedName>
        <fullName evidence="29">Uncharacterized protein</fullName>
    </submittedName>
</protein>
<evidence type="ECO:0000259" key="27">
    <source>
        <dbReference type="PROSITE" id="PS50261"/>
    </source>
</evidence>
<dbReference type="InterPro" id="IPR013320">
    <property type="entry name" value="ConA-like_dom_sf"/>
</dbReference>
<dbReference type="FunFam" id="2.60.40.60:FF:000020">
    <property type="entry name" value="Dachsous cadherin-related 1b"/>
    <property type="match status" value="2"/>
</dbReference>
<feature type="domain" description="Laminin G" evidence="22">
    <location>
        <begin position="1542"/>
        <end position="1739"/>
    </location>
</feature>
<keyword evidence="11 21" id="KW-0472">Membrane</keyword>
<proteinExistence type="predicted"/>
<dbReference type="CDD" id="cd00054">
    <property type="entry name" value="EGF_CA"/>
    <property type="match status" value="4"/>
</dbReference>
<feature type="disulfide bond" evidence="19">
    <location>
        <begin position="2079"/>
        <end position="2091"/>
    </location>
</feature>
<evidence type="ECO:0000256" key="9">
    <source>
        <dbReference type="ARBA" id="ARBA00022989"/>
    </source>
</evidence>
<evidence type="ECO:0000256" key="4">
    <source>
        <dbReference type="ARBA" id="ARBA00022536"/>
    </source>
</evidence>
<dbReference type="CDD" id="cd15441">
    <property type="entry name" value="7tmB2_CELSR_Adhesion_IV"/>
    <property type="match status" value="1"/>
</dbReference>
<dbReference type="PROSITE" id="PS50261">
    <property type="entry name" value="G_PROTEIN_RECEP_F2_4"/>
    <property type="match status" value="1"/>
</dbReference>
<dbReference type="SUPFAM" id="SSF57196">
    <property type="entry name" value="EGF/Laminin"/>
    <property type="match status" value="3"/>
</dbReference>
<keyword evidence="5 21" id="KW-0812">Transmembrane</keyword>
<keyword evidence="16 19" id="KW-0424">Laminin EGF-like domain</keyword>
<keyword evidence="3" id="KW-1003">Cell membrane</keyword>
<keyword evidence="4 18" id="KW-0245">EGF-like domain</keyword>
<dbReference type="SUPFAM" id="SSF49899">
    <property type="entry name" value="Concanavalin A-like lectins/glucanases"/>
    <property type="match status" value="2"/>
</dbReference>
<dbReference type="Pfam" id="PF00008">
    <property type="entry name" value="EGF"/>
    <property type="match status" value="2"/>
</dbReference>
<dbReference type="Pfam" id="PF00002">
    <property type="entry name" value="7tm_2"/>
    <property type="match status" value="1"/>
</dbReference>
<feature type="transmembrane region" description="Helical" evidence="21">
    <location>
        <begin position="2613"/>
        <end position="2631"/>
    </location>
</feature>
<dbReference type="SMART" id="SM00112">
    <property type="entry name" value="CA"/>
    <property type="match status" value="8"/>
</dbReference>
<feature type="domain" description="EGF-like" evidence="23">
    <location>
        <begin position="1946"/>
        <end position="1984"/>
    </location>
</feature>
<dbReference type="Gene3D" id="2.60.120.200">
    <property type="match status" value="2"/>
</dbReference>
<feature type="region of interest" description="Disordered" evidence="20">
    <location>
        <begin position="1495"/>
        <end position="1515"/>
    </location>
</feature>
<keyword evidence="30" id="KW-1185">Reference proteome</keyword>
<dbReference type="GO" id="GO:0048468">
    <property type="term" value="P:cell development"/>
    <property type="evidence" value="ECO:0007669"/>
    <property type="project" value="UniProtKB-ARBA"/>
</dbReference>
<feature type="domain" description="Cadherin" evidence="28">
    <location>
        <begin position="544"/>
        <end position="650"/>
    </location>
</feature>
<dbReference type="SMART" id="SM00180">
    <property type="entry name" value="EGF_Lam"/>
    <property type="match status" value="1"/>
</dbReference>
<dbReference type="InterPro" id="IPR015919">
    <property type="entry name" value="Cadherin-like_sf"/>
</dbReference>
<evidence type="ECO:0000256" key="3">
    <source>
        <dbReference type="ARBA" id="ARBA00022475"/>
    </source>
</evidence>
<dbReference type="Pfam" id="PF00054">
    <property type="entry name" value="Laminin_G_1"/>
    <property type="match status" value="1"/>
</dbReference>
<dbReference type="SMART" id="SM00008">
    <property type="entry name" value="HormR"/>
    <property type="match status" value="1"/>
</dbReference>
<dbReference type="Pfam" id="PF02210">
    <property type="entry name" value="Laminin_G_2"/>
    <property type="match status" value="1"/>
</dbReference>
<dbReference type="InterPro" id="IPR001881">
    <property type="entry name" value="EGF-like_Ca-bd_dom"/>
</dbReference>
<dbReference type="InterPro" id="IPR000832">
    <property type="entry name" value="GPCR_2_secretin-like"/>
</dbReference>
<comment type="caution">
    <text evidence="18">Lacks conserved residue(s) required for the propagation of feature annotation.</text>
</comment>
<feature type="domain" description="Cadherin" evidence="28">
    <location>
        <begin position="651"/>
        <end position="765"/>
    </location>
</feature>
<feature type="domain" description="Cadherin" evidence="28">
    <location>
        <begin position="973"/>
        <end position="1078"/>
    </location>
</feature>
<dbReference type="Proteomes" id="UP000789390">
    <property type="component" value="Unassembled WGS sequence"/>
</dbReference>
<feature type="domain" description="Cadherin" evidence="28">
    <location>
        <begin position="766"/>
        <end position="868"/>
    </location>
</feature>
<feature type="compositionally biased region" description="Low complexity" evidence="20">
    <location>
        <begin position="2909"/>
        <end position="2924"/>
    </location>
</feature>
<dbReference type="FunFam" id="2.10.25.10:FF:000122">
    <property type="entry name" value="Protein crumbs homolog 2"/>
    <property type="match status" value="1"/>
</dbReference>
<evidence type="ECO:0000256" key="12">
    <source>
        <dbReference type="ARBA" id="ARBA00023157"/>
    </source>
</evidence>
<feature type="region of interest" description="Disordered" evidence="20">
    <location>
        <begin position="3062"/>
        <end position="3086"/>
    </location>
</feature>
<feature type="disulfide bond" evidence="19">
    <location>
        <begin position="2081"/>
        <end position="2098"/>
    </location>
</feature>
<dbReference type="PROSITE" id="PS50026">
    <property type="entry name" value="EGF_3"/>
    <property type="match status" value="4"/>
</dbReference>
<dbReference type="Pfam" id="PF23592">
    <property type="entry name" value="Cadherin_CELSR2_9th"/>
    <property type="match status" value="1"/>
</dbReference>
<dbReference type="InterPro" id="IPR020894">
    <property type="entry name" value="Cadherin_CS"/>
</dbReference>
<dbReference type="FunFam" id="2.60.120.200:FF:000173">
    <property type="entry name" value="Cadherin EGF LAG seven-pass G-type receptor"/>
    <property type="match status" value="1"/>
</dbReference>
<feature type="disulfide bond" evidence="18">
    <location>
        <begin position="1974"/>
        <end position="1983"/>
    </location>
</feature>
<dbReference type="CDD" id="cd11304">
    <property type="entry name" value="Cadherin_repeat"/>
    <property type="match status" value="8"/>
</dbReference>
<dbReference type="PROSITE" id="PS50227">
    <property type="entry name" value="G_PROTEIN_RECEP_F2_3"/>
    <property type="match status" value="1"/>
</dbReference>
<dbReference type="InterPro" id="IPR001791">
    <property type="entry name" value="Laminin_G"/>
</dbReference>
<dbReference type="Gene3D" id="2.60.220.50">
    <property type="match status" value="1"/>
</dbReference>
<evidence type="ECO:0000256" key="10">
    <source>
        <dbReference type="ARBA" id="ARBA00023040"/>
    </source>
</evidence>
<evidence type="ECO:0000256" key="7">
    <source>
        <dbReference type="ARBA" id="ARBA00022737"/>
    </source>
</evidence>
<keyword evidence="14" id="KW-0325">Glycoprotein</keyword>
<feature type="domain" description="Laminin G" evidence="22">
    <location>
        <begin position="1782"/>
        <end position="1944"/>
    </location>
</feature>
<evidence type="ECO:0000256" key="15">
    <source>
        <dbReference type="ARBA" id="ARBA00023224"/>
    </source>
</evidence>
<feature type="domain" description="EGF-like" evidence="23">
    <location>
        <begin position="1985"/>
        <end position="2022"/>
    </location>
</feature>
<dbReference type="PROSITE" id="PS50221">
    <property type="entry name" value="GAIN_B"/>
    <property type="match status" value="1"/>
</dbReference>
<evidence type="ECO:0000256" key="11">
    <source>
        <dbReference type="ARBA" id="ARBA00023136"/>
    </source>
</evidence>
<feature type="domain" description="GAIN-B" evidence="25">
    <location>
        <begin position="2373"/>
        <end position="2564"/>
    </location>
</feature>
<dbReference type="InterPro" id="IPR056286">
    <property type="entry name" value="Cadherin_CELSR1-3_9th"/>
</dbReference>
<evidence type="ECO:0000256" key="18">
    <source>
        <dbReference type="PROSITE-ProRule" id="PRU00076"/>
    </source>
</evidence>
<dbReference type="PRINTS" id="PR00205">
    <property type="entry name" value="CADHERIN"/>
</dbReference>
<dbReference type="InterPro" id="IPR001879">
    <property type="entry name" value="GPCR_2_extracellular_dom"/>
</dbReference>
<dbReference type="PROSITE" id="PS01248">
    <property type="entry name" value="EGF_LAM_1"/>
    <property type="match status" value="1"/>
</dbReference>
<feature type="disulfide bond" evidence="18">
    <location>
        <begin position="2012"/>
        <end position="2021"/>
    </location>
</feature>
<dbReference type="InterPro" id="IPR017981">
    <property type="entry name" value="GPCR_2-like_7TM"/>
</dbReference>
<feature type="disulfide bond" evidence="18">
    <location>
        <begin position="1478"/>
        <end position="1487"/>
    </location>
</feature>
<keyword evidence="15" id="KW-0807">Transducer</keyword>
<evidence type="ECO:0000259" key="23">
    <source>
        <dbReference type="PROSITE" id="PS50026"/>
    </source>
</evidence>
<evidence type="ECO:0000259" key="26">
    <source>
        <dbReference type="PROSITE" id="PS50227"/>
    </source>
</evidence>
<evidence type="ECO:0000256" key="8">
    <source>
        <dbReference type="ARBA" id="ARBA00022837"/>
    </source>
</evidence>
<evidence type="ECO:0000256" key="14">
    <source>
        <dbReference type="ARBA" id="ARBA00023180"/>
    </source>
</evidence>
<dbReference type="InterPro" id="IPR036445">
    <property type="entry name" value="GPCR_2_extracell_dom_sf"/>
</dbReference>
<dbReference type="InterPro" id="IPR032471">
    <property type="entry name" value="AGRL2-4_GAIN_subdom_A"/>
</dbReference>
<dbReference type="PROSITE" id="PS50268">
    <property type="entry name" value="CADHERIN_2"/>
    <property type="match status" value="8"/>
</dbReference>
<dbReference type="PANTHER" id="PTHR24026:SF51">
    <property type="entry name" value="PROTOCADHERIN-LIKE WING POLARITY PROTEIN STAN"/>
    <property type="match status" value="1"/>
</dbReference>
<feature type="disulfide bond" evidence="18">
    <location>
        <begin position="1768"/>
        <end position="1777"/>
    </location>
</feature>
<dbReference type="SMART" id="SM00181">
    <property type="entry name" value="EGF"/>
    <property type="match status" value="5"/>
</dbReference>
<evidence type="ECO:0000259" key="25">
    <source>
        <dbReference type="PROSITE" id="PS50221"/>
    </source>
</evidence>
<feature type="domain" description="Cadherin" evidence="28">
    <location>
        <begin position="869"/>
        <end position="972"/>
    </location>
</feature>
<dbReference type="Gene3D" id="4.10.1240.10">
    <property type="entry name" value="GPCR, family 2, extracellular hormone receptor domain"/>
    <property type="match status" value="1"/>
</dbReference>
<feature type="transmembrane region" description="Helical" evidence="21">
    <location>
        <begin position="2764"/>
        <end position="2786"/>
    </location>
</feature>
<evidence type="ECO:0000313" key="30">
    <source>
        <dbReference type="Proteomes" id="UP000789390"/>
    </source>
</evidence>
<evidence type="ECO:0000256" key="16">
    <source>
        <dbReference type="ARBA" id="ARBA00023292"/>
    </source>
</evidence>
<dbReference type="Pfam" id="PF16489">
    <property type="entry name" value="GAIN"/>
    <property type="match status" value="1"/>
</dbReference>
<dbReference type="SMART" id="SM00179">
    <property type="entry name" value="EGF_CA"/>
    <property type="match status" value="3"/>
</dbReference>
<feature type="transmembrane region" description="Helical" evidence="21">
    <location>
        <begin position="2576"/>
        <end position="2601"/>
    </location>
</feature>
<dbReference type="Gene3D" id="1.20.1070.10">
    <property type="entry name" value="Rhodopsin 7-helix transmembrane proteins"/>
    <property type="match status" value="1"/>
</dbReference>
<feature type="domain" description="Cadherin" evidence="28">
    <location>
        <begin position="326"/>
        <end position="435"/>
    </location>
</feature>
<dbReference type="PROSITE" id="PS00232">
    <property type="entry name" value="CADHERIN_1"/>
    <property type="match status" value="4"/>
</dbReference>
<dbReference type="GO" id="GO:0005509">
    <property type="term" value="F:calcium ion binding"/>
    <property type="evidence" value="ECO:0007669"/>
    <property type="project" value="UniProtKB-UniRule"/>
</dbReference>
<dbReference type="GO" id="GO:0016339">
    <property type="term" value="P:calcium-dependent cell-cell adhesion via plasma membrane cell adhesion molecules"/>
    <property type="evidence" value="ECO:0007669"/>
    <property type="project" value="UniProtKB-ARBA"/>
</dbReference>
<dbReference type="CDD" id="cd00055">
    <property type="entry name" value="EGF_Lam"/>
    <property type="match status" value="1"/>
</dbReference>
<dbReference type="GO" id="GO:0004930">
    <property type="term" value="F:G protein-coupled receptor activity"/>
    <property type="evidence" value="ECO:0007669"/>
    <property type="project" value="UniProtKB-KW"/>
</dbReference>
<gene>
    <name evidence="29" type="ORF">DGAL_LOCUS15830</name>
</gene>
<feature type="domain" description="Cadherin" evidence="28">
    <location>
        <begin position="1083"/>
        <end position="1189"/>
    </location>
</feature>
<feature type="compositionally biased region" description="Polar residues" evidence="20">
    <location>
        <begin position="3063"/>
        <end position="3086"/>
    </location>
</feature>
<dbReference type="Pfam" id="PF00028">
    <property type="entry name" value="Cadherin"/>
    <property type="match status" value="8"/>
</dbReference>
<evidence type="ECO:0000259" key="28">
    <source>
        <dbReference type="PROSITE" id="PS50268"/>
    </source>
</evidence>
<dbReference type="FunFam" id="2.60.40.60:FF:000029">
    <property type="entry name" value="Cadherin EGF LAG seven-pass G-type receptor 3"/>
    <property type="match status" value="1"/>
</dbReference>
<evidence type="ECO:0000256" key="5">
    <source>
        <dbReference type="ARBA" id="ARBA00022692"/>
    </source>
</evidence>
<dbReference type="PROSITE" id="PS00022">
    <property type="entry name" value="EGF_1"/>
    <property type="match status" value="4"/>
</dbReference>
<accession>A0A8J2S3C9</accession>
<dbReference type="InterPro" id="IPR002126">
    <property type="entry name" value="Cadherin-like_dom"/>
</dbReference>
<name>A0A8J2S3C9_9CRUS</name>
<keyword evidence="6" id="KW-0732">Signal</keyword>
<dbReference type="Pfam" id="PF00053">
    <property type="entry name" value="EGF_laminin"/>
    <property type="match status" value="1"/>
</dbReference>
<dbReference type="FunFam" id="2.60.40.60:FF:000044">
    <property type="entry name" value="Cadherin, EGF LAG seven-pass G-type receptor 3"/>
    <property type="match status" value="1"/>
</dbReference>
<dbReference type="GO" id="GO:0016324">
    <property type="term" value="C:apical plasma membrane"/>
    <property type="evidence" value="ECO:0007669"/>
    <property type="project" value="UniProtKB-SubCell"/>
</dbReference>
<evidence type="ECO:0000313" key="29">
    <source>
        <dbReference type="EMBL" id="CAH0112118.1"/>
    </source>
</evidence>
<dbReference type="PROSITE" id="PS50025">
    <property type="entry name" value="LAM_G_DOMAIN"/>
    <property type="match status" value="2"/>
</dbReference>
<feature type="transmembrane region" description="Helical" evidence="21">
    <location>
        <begin position="2792"/>
        <end position="2815"/>
    </location>
</feature>
<keyword evidence="8 17" id="KW-0106">Calcium</keyword>
<dbReference type="Gene3D" id="2.10.25.10">
    <property type="entry name" value="Laminin"/>
    <property type="match status" value="4"/>
</dbReference>
<feature type="disulfide bond" evidence="19">
    <location>
        <begin position="2100"/>
        <end position="2109"/>
    </location>
</feature>
<dbReference type="FunFam" id="2.10.25.10:FF:000011">
    <property type="entry name" value="Cadherin EGF LAG seven-pass G-type receptor"/>
    <property type="match status" value="1"/>
</dbReference>
<feature type="domain" description="EGF-like" evidence="23">
    <location>
        <begin position="1452"/>
        <end position="1488"/>
    </location>
</feature>
<evidence type="ECO:0000256" key="1">
    <source>
        <dbReference type="ARBA" id="ARBA00004221"/>
    </source>
</evidence>
<feature type="domain" description="G-protein coupled receptors family 2 profile 1" evidence="26">
    <location>
        <begin position="2111"/>
        <end position="2184"/>
    </location>
</feature>
<evidence type="ECO:0000259" key="24">
    <source>
        <dbReference type="PROSITE" id="PS50027"/>
    </source>
</evidence>
<comment type="subcellular location">
    <subcellularLocation>
        <location evidence="1">Apical cell membrane</location>
    </subcellularLocation>
    <subcellularLocation>
        <location evidence="2">Cell membrane</location>
        <topology evidence="2">Multi-pass membrane protein</topology>
    </subcellularLocation>
</comment>
<dbReference type="PANTHER" id="PTHR24026">
    <property type="entry name" value="FAT ATYPICAL CADHERIN-RELATED"/>
    <property type="match status" value="1"/>
</dbReference>
<dbReference type="SUPFAM" id="SSF49313">
    <property type="entry name" value="Cadherin-like"/>
    <property type="match status" value="9"/>
</dbReference>
<evidence type="ECO:0000256" key="20">
    <source>
        <dbReference type="SAM" id="MobiDB-lite"/>
    </source>
</evidence>
<dbReference type="GO" id="GO:0007156">
    <property type="term" value="P:homophilic cell adhesion via plasma membrane adhesion molecules"/>
    <property type="evidence" value="ECO:0007669"/>
    <property type="project" value="InterPro"/>
</dbReference>
<keyword evidence="13" id="KW-0675">Receptor</keyword>
<feature type="domain" description="G-protein coupled receptors family 2 profile 2" evidence="27">
    <location>
        <begin position="2574"/>
        <end position="2816"/>
    </location>
</feature>
<feature type="domain" description="Laminin EGF-like" evidence="24">
    <location>
        <begin position="2079"/>
        <end position="2126"/>
    </location>
</feature>
<feature type="domain" description="Cadherin" evidence="28">
    <location>
        <begin position="436"/>
        <end position="543"/>
    </location>
</feature>
<feature type="compositionally biased region" description="Polar residues" evidence="20">
    <location>
        <begin position="2883"/>
        <end position="2902"/>
    </location>
</feature>
<evidence type="ECO:0000256" key="17">
    <source>
        <dbReference type="PROSITE-ProRule" id="PRU00043"/>
    </source>
</evidence>
<comment type="caution">
    <text evidence="29">The sequence shown here is derived from an EMBL/GenBank/DDBJ whole genome shotgun (WGS) entry which is preliminary data.</text>
</comment>
<dbReference type="InterPro" id="IPR057244">
    <property type="entry name" value="GAIN_B"/>
</dbReference>
<evidence type="ECO:0000256" key="2">
    <source>
        <dbReference type="ARBA" id="ARBA00004651"/>
    </source>
</evidence>
<dbReference type="PROSITE" id="PS01186">
    <property type="entry name" value="EGF_2"/>
    <property type="match status" value="1"/>
</dbReference>
<dbReference type="InterPro" id="IPR000742">
    <property type="entry name" value="EGF"/>
</dbReference>
<evidence type="ECO:0000256" key="13">
    <source>
        <dbReference type="ARBA" id="ARBA00023170"/>
    </source>
</evidence>
<dbReference type="SMART" id="SM00282">
    <property type="entry name" value="LamG"/>
    <property type="match status" value="2"/>
</dbReference>
<feature type="transmembrane region" description="Helical" evidence="21">
    <location>
        <begin position="2723"/>
        <end position="2743"/>
    </location>
</feature>
<dbReference type="GO" id="GO:0022603">
    <property type="term" value="P:regulation of anatomical structure morphogenesis"/>
    <property type="evidence" value="ECO:0007669"/>
    <property type="project" value="UniProtKB-ARBA"/>
</dbReference>
<evidence type="ECO:0000256" key="6">
    <source>
        <dbReference type="ARBA" id="ARBA00022729"/>
    </source>
</evidence>
<evidence type="ECO:0000256" key="19">
    <source>
        <dbReference type="PROSITE-ProRule" id="PRU00460"/>
    </source>
</evidence>
<keyword evidence="10" id="KW-0297">G-protein coupled receptor</keyword>
<sequence>MCYTAIINPIAGNNIRQPQQQQHQRNPKKKKRMMFRKHLSAQSWRTVGAVLLLLSHYVGPGSSFMVVVDEPGVTPGGSIIFHAAMTDDAGHNGRHWTYAWSSTSPPTTRSLFHLSKDGSVRLKRSPSPTPCSDWPLRIEAYDPSIRIGVTRVSFPLTVRFNSCGGGGHSQQSTQTSFLSQDEEEEGSVQIITVLPASAGREIDEDRLFNEICLRRSELIVTKLDAYLPESVRRYCQTDRWVSSTLNQAVESNGVDLVSTKSGCRPGRTGRAHLNYRLNCSSPVGNGVVQARNQMDVIVRLDPPSPPDVLHHRQRRQTPDEASFSFDQPIYVTSVPEEKDRGLQVVSMAVRNPPPIGVTYSMVAVLDARSQKLFSIDGQTGSITTSARLDRESMDVHYLRVTATEVVTGEGRSQPKSATATVQINVEDVNDFPPTFEQPSYETSIKESASIGTAVLTVRAKDQDAGANAEVHYSIVNPFGANEAFRIDAKTGVISTRLALDRETNGQYNLTIQAVDQGPVQERQSATALVHVQVGDENDNYPQFSERTYTVDVAENVNWAENPIIARIRATDADVGPNAVLRYSLIGGNTQGHFVIDSLSGDVAVVQPLDFETVRSYRLVIRAQDGGNPSRSNTTQLLVNVRDVNDNAPRFYTSLFQESVIENVPVGHSIVRVQAYDADDADNAQISYRIVPLATMTPTGNQQMDEDQLPFGIDPDTGWIVTVRDLDREENHHHEFEVLATDGGGKTATARVVLQIQDQNDNDPVFWPKVYDAIVGEDATPGTPVLTVTAADRDENPRLQYSLVGGNVRGRFSVSSQNGQGLISVAQPLDYKQEKRFVLTVQASDSGGRSDTATVYLNVSDANTHAPAFEAAPYSATVFEDAPIGTTVLIVAASDGDVGDNARITYGLSGELVPEFSIQPATGAIITTKQLDRERTSGYLLTITARDNGNPPLSDTTDVEISLGDVNDNPPVFQQPMYTANVPEDALIGTSVLQVTATDADQGFNGRVRYVLLDAESNDSPFTLDATSGILRTNKLLDRELVAKYDLLVQAIDRGTPELSGAASVTVIIDDVNDSPPSFNIPPSSDRVRLFIQENSPVGSKVGDILARDPDEGVNAIVQYSIIGGQDAEAFTLVPRPESGLAELLTRIELDYESPRKRYEILVRAASPPLRTDVIVEINVVDVNDNVPVLNDFRLVLNNFRNYFPLGPVARVPVFDADVNDQLHYRVVSGNSADLILLNETSGFISLSSNLNTNVPISAAMEISVSDGTNVVRAEMQLSVLLVTDAMLFNSVTLRLGDMDQESFLSQPLYNYFVDGLAAIIPCPKENVFVFNIQNDYEADGRILNVSFSAKRPDLPGEVLYTQQFLQERVYLRRHALTKLTTLQVLPFDDTLCVREPCLNFEECLSVLKFGNASDFISSPSLLFRSIHPVSTFACRCPAGFTGMREHYVCDTEVNLCYSNPCLNGGSCLRKEGGYTCLCKTGFSGNECQLDLSGKSSSSNSGGGSGRGRQTQQDKTCNGRTGLCAPTNCTGPANFYTPLTCQLRSRSFYRGSFLTFPALRQRYRLHLKLSFATRERNGLLLYNGRYNERHDFIALELIDGRLQFSFSLGANLSHVLLEHPHSLADGDWHTVTIDYFNRTTVLSLDDCDTAISVKYGHVLGNKCAAQVVHHLEPRCSQFTETCHRFLDLTAPLQLGGLPSASSEFQVRNRDYDGCIKDLHIDHQFVDLTSFVADNGTVAGCQEKKEFCSSSPCRNGGKCREGFSTFVCDCPDGVAGKDCSETIEGSRQFRGDGYLIFTPDAKPIVLPWSASFAFRTRQTDSFLMKLEIDPGHSVLVETIGGKLSVAWESGQFTLADTEPLNDGKWHWAELKWMQGELWLNTDYGLYEKTVPVDSKLTGLMPTKVVLGRLETTNTTGFIGCIKDVRIDQQRNLWLKSSVELRVSDGCSSSDSCTTKTDVCPQRGICTDTWNAHKCSCDAGFVGPDCANICEYNPCENNATCQVDTSNRRGYKCGCQGDTSGDYCEVTLDQPCPATWWGYPVCGPCRCDTDKGYDPNCNKSNGQCVCQENHYQPVNEEECLDCNCYLTGSFGSKCDALTGQCKCRPGVIGRRCDSCPNLFAEVTLNGCEVIYDACPRSFDSGIWFDRTLYGLTTSRDCPIGSLGQAYKTCDKEVGWMPADLFNCTTIPFVDLREMLKRLDQGNLNLNPFISVRLAQQLFKATNHSSKLYGSDIFIGQQLLVKILEHDTHREGFNLTHRHDKDFIRNLVSATSVLFQMQYVGHWRTIERVHGYGADVLLMAFQNYAANLARQQNSTYTLPFEVVTPNMVFGMDVLSTEQIVGQEMKSSGGLEKIVIPDTSRYIEEASAGIVNKERPSSTNAIFPKYNNYVKNPVLFDRTSKFFTPLNLLGFRLPSAKKTLDGASAETQRSVVSYAIYRTAGEILPQVFEPNLRQRYGVDLTLPSTTMGFAALSVDGNIVTDQPDGPAIKYRIRVDYVNQRANPQCVHWKPTGSGGGLVAHAVAKGAWSREGCRTDFHDPWFYDQEDFHVNCTCSSLGPVAVVMNKEEFITMAREPTLIEDVVTYIGLVASVVFLAVAFICLSLISGQQQTNSNSIHRNFVVCLLLAQLLFLLALKLRGTVQHHEFVCKLLAMGLHYLWLCIFSWLMIESIHLYRMLTELRDVNHGHMSFYYSVGYGLPAIILGLSVGVRADQYGNYYFCWLSVFESVIWSLVGPCCFMIVCSLITFGMGLRAAFTLKDHIEGYGNLRTLIWLGLALLPVTATVWVLAVMSASDTSEILFYAFSLCSVLESIFIMLGYCLLNRRVRLGLLHLAGRKDTMDHDDLHGIGHQIETHSVTASRSALAYQNNRDTVSALQQREINHQRHLGISTASTTSRSTCKTGSSSNYRSADMRSGDVSTSTGSRSSYTSRQIVHKSPYAYDNDDDNKPKKRHPSGESGEESEGQLDLASSHTSDDDETATNRSLSINRNLKEHRKPELPSKPTFMPNICEVGEPMPQIPSPTPPHNMMMPMSNSNIRPLYSPAWSSQLPPPAYPLSMSYSPAGRWVSERMSSATPSENEQASPNPGYGKSSTRFMVPLGMPRNYDDEDYEDYEHHQERNPGFQSIDNEAQRMDGLSLDGRDAGGSVTNNLNFAATNVAIAPERKLMTPVATLEMTDSEYV</sequence>
<dbReference type="InterPro" id="IPR002049">
    <property type="entry name" value="LE_dom"/>
</dbReference>
<dbReference type="CDD" id="cd00110">
    <property type="entry name" value="LamG"/>
    <property type="match status" value="2"/>
</dbReference>
<reference evidence="29" key="1">
    <citation type="submission" date="2021-11" db="EMBL/GenBank/DDBJ databases">
        <authorList>
            <person name="Schell T."/>
        </authorList>
    </citation>
    <scope>NUCLEOTIDE SEQUENCE</scope>
    <source>
        <strain evidence="29">M5</strain>
    </source>
</reference>
<dbReference type="InterPro" id="IPR046338">
    <property type="entry name" value="GAIN_dom_sf"/>
</dbReference>
<dbReference type="GO" id="GO:0042067">
    <property type="term" value="P:establishment of ommatidial planar polarity"/>
    <property type="evidence" value="ECO:0007669"/>
    <property type="project" value="UniProtKB-ARBA"/>
</dbReference>
<keyword evidence="12 18" id="KW-1015">Disulfide bond</keyword>
<feature type="domain" description="EGF-like" evidence="23">
    <location>
        <begin position="1742"/>
        <end position="1778"/>
    </location>
</feature>
<feature type="region of interest" description="Disordered" evidence="20">
    <location>
        <begin position="2878"/>
        <end position="2998"/>
    </location>
</feature>
<dbReference type="EMBL" id="CAKKLH010000323">
    <property type="protein sequence ID" value="CAH0112118.1"/>
    <property type="molecule type" value="Genomic_DNA"/>
</dbReference>
<dbReference type="GO" id="GO:0035159">
    <property type="term" value="P:regulation of tube length, open tracheal system"/>
    <property type="evidence" value="ECO:0007669"/>
    <property type="project" value="UniProtKB-ARBA"/>
</dbReference>
<feature type="transmembrane region" description="Helical" evidence="21">
    <location>
        <begin position="2651"/>
        <end position="2671"/>
    </location>
</feature>
<dbReference type="FunFam" id="2.60.40.60:FF:000431">
    <property type="entry name" value="Cadherin EGF LAG seven-pass G-type receptor"/>
    <property type="match status" value="1"/>
</dbReference>
<dbReference type="PROSITE" id="PS50027">
    <property type="entry name" value="EGF_LAM_2"/>
    <property type="match status" value="1"/>
</dbReference>
<dbReference type="GO" id="GO:0051239">
    <property type="term" value="P:regulation of multicellular organismal process"/>
    <property type="evidence" value="ECO:0007669"/>
    <property type="project" value="UniProtKB-ARBA"/>
</dbReference>
<dbReference type="GO" id="GO:0048638">
    <property type="term" value="P:regulation of developmental growth"/>
    <property type="evidence" value="ECO:0007669"/>
    <property type="project" value="UniProtKB-ARBA"/>
</dbReference>
<dbReference type="OrthoDB" id="26203at2759"/>
<feature type="transmembrane region" description="Helical" evidence="21">
    <location>
        <begin position="2683"/>
        <end position="2703"/>
    </location>
</feature>
<organism evidence="29 30">
    <name type="scientific">Daphnia galeata</name>
    <dbReference type="NCBI Taxonomy" id="27404"/>
    <lineage>
        <taxon>Eukaryota</taxon>
        <taxon>Metazoa</taxon>
        <taxon>Ecdysozoa</taxon>
        <taxon>Arthropoda</taxon>
        <taxon>Crustacea</taxon>
        <taxon>Branchiopoda</taxon>
        <taxon>Diplostraca</taxon>
        <taxon>Cladocera</taxon>
        <taxon>Anomopoda</taxon>
        <taxon>Daphniidae</taxon>
        <taxon>Daphnia</taxon>
    </lineage>
</organism>
<dbReference type="FunFam" id="1.20.1070.10:FF:000202">
    <property type="entry name" value="Cadherin EGF LAG seven-pass G-type receptor"/>
    <property type="match status" value="1"/>
</dbReference>
<evidence type="ECO:0000256" key="21">
    <source>
        <dbReference type="SAM" id="Phobius"/>
    </source>
</evidence>
<dbReference type="Gene3D" id="2.60.40.60">
    <property type="entry name" value="Cadherins"/>
    <property type="match status" value="9"/>
</dbReference>
<keyword evidence="9 21" id="KW-1133">Transmembrane helix</keyword>
<keyword evidence="7" id="KW-0677">Repeat</keyword>
<evidence type="ECO:0000259" key="22">
    <source>
        <dbReference type="PROSITE" id="PS50025"/>
    </source>
</evidence>